<evidence type="ECO:0000256" key="1">
    <source>
        <dbReference type="ARBA" id="ARBA00004479"/>
    </source>
</evidence>
<comment type="cofactor">
    <cofactor evidence="16">
        <name>Mg(2+)</name>
        <dbReference type="ChEBI" id="CHEBI:18420"/>
    </cofactor>
    <cofactor evidence="16">
        <name>Mn(2+)</name>
        <dbReference type="ChEBI" id="CHEBI:29035"/>
    </cofactor>
</comment>
<dbReference type="AlphaFoldDB" id="A0A9P0N3X5"/>
<feature type="domain" description="GS" evidence="19">
    <location>
        <begin position="278"/>
        <end position="308"/>
    </location>
</feature>
<dbReference type="GO" id="GO:0046872">
    <property type="term" value="F:metal ion binding"/>
    <property type="evidence" value="ECO:0007669"/>
    <property type="project" value="UniProtKB-KW"/>
</dbReference>
<dbReference type="PROSITE" id="PS00108">
    <property type="entry name" value="PROTEIN_KINASE_ST"/>
    <property type="match status" value="1"/>
</dbReference>
<keyword evidence="3 16" id="KW-0723">Serine/threonine-protein kinase</keyword>
<keyword evidence="6 16" id="KW-0479">Metal-binding</keyword>
<keyword evidence="9 16" id="KW-0418">Kinase</keyword>
<evidence type="ECO:0000313" key="21">
    <source>
        <dbReference type="Proteomes" id="UP001153321"/>
    </source>
</evidence>
<feature type="transmembrane region" description="Helical" evidence="16">
    <location>
        <begin position="247"/>
        <end position="268"/>
    </location>
</feature>
<dbReference type="InterPro" id="IPR000333">
    <property type="entry name" value="TGFB_receptor"/>
</dbReference>
<dbReference type="SUPFAM" id="SSF57302">
    <property type="entry name" value="Snake toxin-like"/>
    <property type="match status" value="1"/>
</dbReference>
<dbReference type="PROSITE" id="PS50011">
    <property type="entry name" value="PROTEIN_KINASE_DOM"/>
    <property type="match status" value="1"/>
</dbReference>
<keyword evidence="16" id="KW-0464">Manganese</keyword>
<evidence type="ECO:0000256" key="2">
    <source>
        <dbReference type="ARBA" id="ARBA00009605"/>
    </source>
</evidence>
<dbReference type="CDD" id="cd23532">
    <property type="entry name" value="TFP_LU_ECD_BMPR1"/>
    <property type="match status" value="1"/>
</dbReference>
<accession>A0A9P0N3X5</accession>
<dbReference type="FunFam" id="3.30.200.20:FF:000055">
    <property type="entry name" value="Receptor protein serine/threonine kinase"/>
    <property type="match status" value="1"/>
</dbReference>
<gene>
    <name evidence="20" type="ORF">SPLIT_LOCUS4322</name>
</gene>
<dbReference type="GO" id="GO:0004675">
    <property type="term" value="F:transmembrane receptor protein serine/threonine kinase activity"/>
    <property type="evidence" value="ECO:0007669"/>
    <property type="project" value="UniProtKB-EC"/>
</dbReference>
<dbReference type="Pfam" id="PF01064">
    <property type="entry name" value="Activin_recp"/>
    <property type="match status" value="1"/>
</dbReference>
<keyword evidence="11 16" id="KW-0460">Magnesium</keyword>
<evidence type="ECO:0000256" key="7">
    <source>
        <dbReference type="ARBA" id="ARBA00022729"/>
    </source>
</evidence>
<keyword evidence="5 16" id="KW-0812">Transmembrane</keyword>
<dbReference type="GO" id="GO:0071363">
    <property type="term" value="P:cellular response to growth factor stimulus"/>
    <property type="evidence" value="ECO:0007669"/>
    <property type="project" value="TreeGrafter"/>
</dbReference>
<evidence type="ECO:0000256" key="14">
    <source>
        <dbReference type="ARBA" id="ARBA00023170"/>
    </source>
</evidence>
<keyword evidence="10 15" id="KW-0067">ATP-binding</keyword>
<evidence type="ECO:0000256" key="16">
    <source>
        <dbReference type="RuleBase" id="RU361271"/>
    </source>
</evidence>
<dbReference type="SUPFAM" id="SSF56112">
    <property type="entry name" value="Protein kinase-like (PK-like)"/>
    <property type="match status" value="1"/>
</dbReference>
<keyword evidence="7" id="KW-0732">Signal</keyword>
<dbReference type="Pfam" id="PF08515">
    <property type="entry name" value="TGF_beta_GS"/>
    <property type="match status" value="1"/>
</dbReference>
<dbReference type="SMART" id="SM00467">
    <property type="entry name" value="GS"/>
    <property type="match status" value="1"/>
</dbReference>
<feature type="region of interest" description="Disordered" evidence="17">
    <location>
        <begin position="275"/>
        <end position="294"/>
    </location>
</feature>
<dbReference type="PROSITE" id="PS51256">
    <property type="entry name" value="GS"/>
    <property type="match status" value="1"/>
</dbReference>
<dbReference type="InterPro" id="IPR000719">
    <property type="entry name" value="Prot_kinase_dom"/>
</dbReference>
<dbReference type="GO" id="GO:0005524">
    <property type="term" value="F:ATP binding"/>
    <property type="evidence" value="ECO:0007669"/>
    <property type="project" value="UniProtKB-UniRule"/>
</dbReference>
<dbReference type="EC" id="2.7.11.30" evidence="16"/>
<evidence type="ECO:0000256" key="12">
    <source>
        <dbReference type="ARBA" id="ARBA00022989"/>
    </source>
</evidence>
<evidence type="ECO:0000259" key="18">
    <source>
        <dbReference type="PROSITE" id="PS50011"/>
    </source>
</evidence>
<dbReference type="InterPro" id="IPR017441">
    <property type="entry name" value="Protein_kinase_ATP_BS"/>
</dbReference>
<dbReference type="Proteomes" id="UP001153321">
    <property type="component" value="Chromosome 19"/>
</dbReference>
<dbReference type="Pfam" id="PF00069">
    <property type="entry name" value="Pkinase"/>
    <property type="match status" value="1"/>
</dbReference>
<keyword evidence="4 16" id="KW-0808">Transferase</keyword>
<comment type="subcellular location">
    <subcellularLocation>
        <location evidence="1 16">Membrane</location>
        <topology evidence="1 16">Single-pass type I membrane protein</topology>
    </subcellularLocation>
</comment>
<dbReference type="Gene3D" id="1.10.510.10">
    <property type="entry name" value="Transferase(Phosphotransferase) domain 1"/>
    <property type="match status" value="1"/>
</dbReference>
<dbReference type="Gene3D" id="2.10.60.10">
    <property type="entry name" value="CD59"/>
    <property type="match status" value="1"/>
</dbReference>
<comment type="catalytic activity">
    <reaction evidence="16">
        <text>L-threonyl-[receptor-protein] + ATP = O-phospho-L-threonyl-[receptor-protein] + ADP + H(+)</text>
        <dbReference type="Rhea" id="RHEA:44880"/>
        <dbReference type="Rhea" id="RHEA-COMP:11024"/>
        <dbReference type="Rhea" id="RHEA-COMP:11025"/>
        <dbReference type="ChEBI" id="CHEBI:15378"/>
        <dbReference type="ChEBI" id="CHEBI:30013"/>
        <dbReference type="ChEBI" id="CHEBI:30616"/>
        <dbReference type="ChEBI" id="CHEBI:61977"/>
        <dbReference type="ChEBI" id="CHEBI:456216"/>
        <dbReference type="EC" id="2.7.11.30"/>
    </reaction>
</comment>
<protein>
    <recommendedName>
        <fullName evidence="16">Serine/threonine-protein kinase receptor</fullName>
        <ecNumber evidence="16">2.7.11.30</ecNumber>
    </recommendedName>
</protein>
<evidence type="ECO:0000256" key="10">
    <source>
        <dbReference type="ARBA" id="ARBA00022840"/>
    </source>
</evidence>
<keyword evidence="12 16" id="KW-1133">Transmembrane helix</keyword>
<evidence type="ECO:0000313" key="20">
    <source>
        <dbReference type="EMBL" id="CAH1638964.1"/>
    </source>
</evidence>
<dbReference type="InterPro" id="IPR000472">
    <property type="entry name" value="Activin_recp"/>
</dbReference>
<dbReference type="Gene3D" id="3.30.200.20">
    <property type="entry name" value="Phosphorylase Kinase, domain 1"/>
    <property type="match status" value="1"/>
</dbReference>
<organism evidence="20 21">
    <name type="scientific">Spodoptera littoralis</name>
    <name type="common">Egyptian cotton leafworm</name>
    <dbReference type="NCBI Taxonomy" id="7109"/>
    <lineage>
        <taxon>Eukaryota</taxon>
        <taxon>Metazoa</taxon>
        <taxon>Ecdysozoa</taxon>
        <taxon>Arthropoda</taxon>
        <taxon>Hexapoda</taxon>
        <taxon>Insecta</taxon>
        <taxon>Pterygota</taxon>
        <taxon>Neoptera</taxon>
        <taxon>Endopterygota</taxon>
        <taxon>Lepidoptera</taxon>
        <taxon>Glossata</taxon>
        <taxon>Ditrysia</taxon>
        <taxon>Noctuoidea</taxon>
        <taxon>Noctuidae</taxon>
        <taxon>Amphipyrinae</taxon>
        <taxon>Spodoptera</taxon>
    </lineage>
</organism>
<dbReference type="EMBL" id="LR824550">
    <property type="protein sequence ID" value="CAH1638964.1"/>
    <property type="molecule type" value="Genomic_DNA"/>
</dbReference>
<dbReference type="FunFam" id="2.10.60.10:FF:000021">
    <property type="entry name" value="Receptor protein serine/threonine kinase"/>
    <property type="match status" value="1"/>
</dbReference>
<evidence type="ECO:0000256" key="4">
    <source>
        <dbReference type="ARBA" id="ARBA00022679"/>
    </source>
</evidence>
<dbReference type="PANTHER" id="PTHR23255:SF68">
    <property type="entry name" value="RECEPTOR PROTEIN SERINE_THREONINE KINASE"/>
    <property type="match status" value="1"/>
</dbReference>
<feature type="binding site" evidence="15">
    <location>
        <position position="336"/>
    </location>
    <ligand>
        <name>ATP</name>
        <dbReference type="ChEBI" id="CHEBI:30616"/>
    </ligand>
</feature>
<dbReference type="GO" id="GO:0005886">
    <property type="term" value="C:plasma membrane"/>
    <property type="evidence" value="ECO:0007669"/>
    <property type="project" value="TreeGrafter"/>
</dbReference>
<dbReference type="FunFam" id="1.10.510.10:FF:000018">
    <property type="entry name" value="Receptor protein serine/threonine kinase"/>
    <property type="match status" value="1"/>
</dbReference>
<keyword evidence="13 16" id="KW-0472">Membrane</keyword>
<evidence type="ECO:0000256" key="11">
    <source>
        <dbReference type="ARBA" id="ARBA00022842"/>
    </source>
</evidence>
<dbReference type="InterPro" id="IPR008271">
    <property type="entry name" value="Ser/Thr_kinase_AS"/>
</dbReference>
<keyword evidence="8 15" id="KW-0547">Nucleotide-binding</keyword>
<dbReference type="InterPro" id="IPR045860">
    <property type="entry name" value="Snake_toxin-like_sf"/>
</dbReference>
<feature type="domain" description="Protein kinase" evidence="18">
    <location>
        <begin position="309"/>
        <end position="608"/>
    </location>
</feature>
<dbReference type="PROSITE" id="PS00107">
    <property type="entry name" value="PROTEIN_KINASE_ATP"/>
    <property type="match status" value="1"/>
</dbReference>
<sequence>MQIILNTWQCSVGVNELQRLRSSVYLMSIVRPQLGTGVIFRSHVEAVQRCILHRAARGGCGAQAQGDAARAPPVIRAVGVIPPTRIAQCCPPWCKNKAGDRRRHPKLYLNDSTDAGPGSPRTLSDNGMRRSRGLVCECLGAAACPDGAANGTCVTQPGGYCFVAVEEVLDDNGLVVVDRSAGCLPPDESGFMQCKSSQVPHQHPKVIECCFESDLCNRRLSPQLPELSPDVTETPGLRGGAGGSPTALVAGALCVALLAACAAFLLLFRRRRRAGKRPPSPPAPHAADVSSGSGSGLPLLVQRTVAKQIQMVESIGKGRYGEVWLARWRGERVAVKVFFTTEEASWFRETEIYQTVLMRHENILGFIAADIKGTGSWTQMLLITDYHENGSLHDYLQTVVLDTHSLMTMAYSIVSGLAHLHMDIFGTKGKPAIAHRDIKSKNILVKRNGQCAIADFGLAVRYVAERNEVDIAPNTRVGTRRYMAPEVLDEKLDVSNFEAFKMADMYSLGLVLWEMCRRCCSGDKAQHVEPYALPYHELVPPDPTFEDMHGVVVAAGLRPPVPGRWLGAEPLSTLVTLMHECWHANPPVRLTALRVKKTLAKYNTETTVKLV</sequence>
<evidence type="ECO:0000256" key="15">
    <source>
        <dbReference type="PROSITE-ProRule" id="PRU10141"/>
    </source>
</evidence>
<proteinExistence type="inferred from homology"/>
<evidence type="ECO:0000256" key="13">
    <source>
        <dbReference type="ARBA" id="ARBA00023136"/>
    </source>
</evidence>
<evidence type="ECO:0000256" key="17">
    <source>
        <dbReference type="SAM" id="MobiDB-lite"/>
    </source>
</evidence>
<evidence type="ECO:0000256" key="9">
    <source>
        <dbReference type="ARBA" id="ARBA00022777"/>
    </source>
</evidence>
<name>A0A9P0N3X5_SPOLI</name>
<dbReference type="SMART" id="SM00220">
    <property type="entry name" value="S_TKc"/>
    <property type="match status" value="1"/>
</dbReference>
<dbReference type="InterPro" id="IPR011009">
    <property type="entry name" value="Kinase-like_dom_sf"/>
</dbReference>
<evidence type="ECO:0000256" key="8">
    <source>
        <dbReference type="ARBA" id="ARBA00022741"/>
    </source>
</evidence>
<evidence type="ECO:0000256" key="3">
    <source>
        <dbReference type="ARBA" id="ARBA00022527"/>
    </source>
</evidence>
<dbReference type="GO" id="GO:0043235">
    <property type="term" value="C:receptor complex"/>
    <property type="evidence" value="ECO:0007669"/>
    <property type="project" value="TreeGrafter"/>
</dbReference>
<dbReference type="PRINTS" id="PR00653">
    <property type="entry name" value="ACTIVIN2R"/>
</dbReference>
<evidence type="ECO:0000256" key="5">
    <source>
        <dbReference type="ARBA" id="ARBA00022692"/>
    </source>
</evidence>
<reference evidence="20" key="1">
    <citation type="submission" date="2022-02" db="EMBL/GenBank/DDBJ databases">
        <authorList>
            <person name="King R."/>
        </authorList>
    </citation>
    <scope>NUCLEOTIDE SEQUENCE</scope>
</reference>
<dbReference type="PANTHER" id="PTHR23255">
    <property type="entry name" value="TRANSFORMING GROWTH FACTOR-BETA RECEPTOR TYPE I AND II"/>
    <property type="match status" value="1"/>
</dbReference>
<dbReference type="InterPro" id="IPR003605">
    <property type="entry name" value="GS_dom"/>
</dbReference>
<keyword evidence="14 16" id="KW-0675">Receptor</keyword>
<evidence type="ECO:0000256" key="6">
    <source>
        <dbReference type="ARBA" id="ARBA00022723"/>
    </source>
</evidence>
<feature type="region of interest" description="Disordered" evidence="17">
    <location>
        <begin position="107"/>
        <end position="126"/>
    </location>
</feature>
<keyword evidence="21" id="KW-1185">Reference proteome</keyword>
<evidence type="ECO:0000259" key="19">
    <source>
        <dbReference type="PROSITE" id="PS51256"/>
    </source>
</evidence>
<comment type="similarity">
    <text evidence="2 16">Belongs to the protein kinase superfamily. TKL Ser/Thr protein kinase family. TGFB receptor subfamily.</text>
</comment>